<reference evidence="1" key="2">
    <citation type="submission" date="2021-04" db="EMBL/GenBank/DDBJ databases">
        <authorList>
            <person name="Gilroy R."/>
        </authorList>
    </citation>
    <scope>NUCLEOTIDE SEQUENCE</scope>
    <source>
        <strain evidence="1">ChiGjej6B6-14162</strain>
    </source>
</reference>
<comment type="caution">
    <text evidence="1">The sequence shown here is derived from an EMBL/GenBank/DDBJ whole genome shotgun (WGS) entry which is preliminary data.</text>
</comment>
<accession>A0A9D1XAL2</accession>
<evidence type="ECO:0000313" key="2">
    <source>
        <dbReference type="Proteomes" id="UP000886740"/>
    </source>
</evidence>
<name>A0A9D1XAL2_9BACT</name>
<gene>
    <name evidence="1" type="ORF">H9977_11330</name>
</gene>
<reference evidence="1" key="1">
    <citation type="journal article" date="2021" name="PeerJ">
        <title>Extensive microbial diversity within the chicken gut microbiome revealed by metagenomics and culture.</title>
        <authorList>
            <person name="Gilroy R."/>
            <person name="Ravi A."/>
            <person name="Getino M."/>
            <person name="Pursley I."/>
            <person name="Horton D.L."/>
            <person name="Alikhan N.F."/>
            <person name="Baker D."/>
            <person name="Gharbi K."/>
            <person name="Hall N."/>
            <person name="Watson M."/>
            <person name="Adriaenssens E.M."/>
            <person name="Foster-Nyarko E."/>
            <person name="Jarju S."/>
            <person name="Secka A."/>
            <person name="Antonio M."/>
            <person name="Oren A."/>
            <person name="Chaudhuri R.R."/>
            <person name="La Ragione R."/>
            <person name="Hildebrand F."/>
            <person name="Pallen M.J."/>
        </authorList>
    </citation>
    <scope>NUCLEOTIDE SEQUENCE</scope>
    <source>
        <strain evidence="1">ChiGjej6B6-14162</strain>
    </source>
</reference>
<dbReference type="EMBL" id="DXEL01000077">
    <property type="protein sequence ID" value="HIX75606.1"/>
    <property type="molecule type" value="Genomic_DNA"/>
</dbReference>
<dbReference type="AlphaFoldDB" id="A0A9D1XAL2"/>
<organism evidence="1 2">
    <name type="scientific">Candidatus Parabacteroides intestinipullorum</name>
    <dbReference type="NCBI Taxonomy" id="2838723"/>
    <lineage>
        <taxon>Bacteria</taxon>
        <taxon>Pseudomonadati</taxon>
        <taxon>Bacteroidota</taxon>
        <taxon>Bacteroidia</taxon>
        <taxon>Bacteroidales</taxon>
        <taxon>Tannerellaceae</taxon>
        <taxon>Parabacteroides</taxon>
    </lineage>
</organism>
<dbReference type="Proteomes" id="UP000886740">
    <property type="component" value="Unassembled WGS sequence"/>
</dbReference>
<sequence>MSFLSKIIIYGFLLIGFCQFTGAQTTKQIEVDGNEPYVDHVSLMEGSTDMDLLVKFMFDEPNNSLTVSLISYRKLFVFQDNTRYSRAVWCFKLRPNKLSYVVESDEQARYKLTKALRKSIKPRRKHIFKRWIEYEGLQPQPTDYKMVNDYIEQTFDILHKEAPVSITLRDILVMNEQITSKKKKYDLFYQTDLNRKYEITIKRDPCFGKEEALQAAIARAENIQTSFTSFNQKFKSSNSLNSPEGDQLFHEMRALLLEQYPKTEETSACPEIQENIDLYNSYVDSIQFVQSPFQIKIQEWEKPQELDLSADYILMMARKIDSNVNKWLLSSDPVEKRDLEKSCEEIINSIQSHVNQAARINARQKTAIAIFKEAKDYYHRTCVKE</sequence>
<evidence type="ECO:0000313" key="1">
    <source>
        <dbReference type="EMBL" id="HIX75606.1"/>
    </source>
</evidence>
<protein>
    <submittedName>
        <fullName evidence="1">Uncharacterized protein</fullName>
    </submittedName>
</protein>
<proteinExistence type="predicted"/>